<feature type="region of interest" description="Disordered" evidence="1">
    <location>
        <begin position="214"/>
        <end position="242"/>
    </location>
</feature>
<name>A0A5M9K2C5_MONFR</name>
<evidence type="ECO:0000256" key="1">
    <source>
        <dbReference type="SAM" id="MobiDB-lite"/>
    </source>
</evidence>
<proteinExistence type="predicted"/>
<evidence type="ECO:0000259" key="3">
    <source>
        <dbReference type="Pfam" id="PF23566"/>
    </source>
</evidence>
<evidence type="ECO:0000313" key="5">
    <source>
        <dbReference type="Proteomes" id="UP000322873"/>
    </source>
</evidence>
<organism evidence="4 5">
    <name type="scientific">Monilinia fructicola</name>
    <name type="common">Brown rot fungus</name>
    <name type="synonym">Ciboria fructicola</name>
    <dbReference type="NCBI Taxonomy" id="38448"/>
    <lineage>
        <taxon>Eukaryota</taxon>
        <taxon>Fungi</taxon>
        <taxon>Dikarya</taxon>
        <taxon>Ascomycota</taxon>
        <taxon>Pezizomycotina</taxon>
        <taxon>Leotiomycetes</taxon>
        <taxon>Helotiales</taxon>
        <taxon>Sclerotiniaceae</taxon>
        <taxon>Monilinia</taxon>
    </lineage>
</organism>
<dbReference type="InterPro" id="IPR057512">
    <property type="entry name" value="RTG2_C"/>
</dbReference>
<dbReference type="InterPro" id="IPR003695">
    <property type="entry name" value="Ppx_GppA_N"/>
</dbReference>
<dbReference type="PANTHER" id="PTHR30005">
    <property type="entry name" value="EXOPOLYPHOSPHATASE"/>
    <property type="match status" value="1"/>
</dbReference>
<protein>
    <submittedName>
        <fullName evidence="4">Uncharacterized protein</fullName>
    </submittedName>
</protein>
<reference evidence="4 5" key="1">
    <citation type="submission" date="2019-06" db="EMBL/GenBank/DDBJ databases">
        <title>Genome Sequence of the Brown Rot Fungal Pathogen Monilinia fructicola.</title>
        <authorList>
            <person name="De Miccolis Angelini R.M."/>
            <person name="Landi L."/>
            <person name="Abate D."/>
            <person name="Pollastro S."/>
            <person name="Romanazzi G."/>
            <person name="Faretra F."/>
        </authorList>
    </citation>
    <scope>NUCLEOTIDE SEQUENCE [LARGE SCALE GENOMIC DNA]</scope>
    <source>
        <strain evidence="4 5">Mfrc123</strain>
    </source>
</reference>
<sequence length="295" mass="32586">MLMHTDPINPYPIPSIAGYKVSGKRFQQTQELLQVNREETEKIHGMSKRRREQFPAIVEVIEGIICTVPNIKEVIFCGGGNREGVLYLKLPPEIQATHPLLLFPSTFHTNTNFNNPQHPQATTKQLAQILASALPAGHPTTALFTPEILRYIVAHTWDDMANVANVNAARALHAPISGPVAGMPGLTHDVIAVLSLTIIYLHSIRRMIQSRCQIPNTQHPTPNLPSPFLREPSTTTTPRGKSSQTFSIQQICIDVFICLLSSPLLFMPPTPHQTTPSSQIQSNLLQSNPTNPTNP</sequence>
<dbReference type="AlphaFoldDB" id="A0A5M9K2C5"/>
<comment type="caution">
    <text evidence="4">The sequence shown here is derived from an EMBL/GenBank/DDBJ whole genome shotgun (WGS) entry which is preliminary data.</text>
</comment>
<dbReference type="VEuPathDB" id="FungiDB:MFRU_001g00690"/>
<accession>A0A5M9K2C5</accession>
<evidence type="ECO:0000259" key="2">
    <source>
        <dbReference type="Pfam" id="PF02541"/>
    </source>
</evidence>
<dbReference type="Gene3D" id="3.30.420.150">
    <property type="entry name" value="Exopolyphosphatase. Domain 2"/>
    <property type="match status" value="1"/>
</dbReference>
<feature type="domain" description="RTG2 C-terminal" evidence="3">
    <location>
        <begin position="119"/>
        <end position="198"/>
    </location>
</feature>
<dbReference type="InterPro" id="IPR043129">
    <property type="entry name" value="ATPase_NBD"/>
</dbReference>
<dbReference type="GO" id="GO:0006357">
    <property type="term" value="P:regulation of transcription by RNA polymerase II"/>
    <property type="evidence" value="ECO:0007669"/>
    <property type="project" value="TreeGrafter"/>
</dbReference>
<dbReference type="Pfam" id="PF02541">
    <property type="entry name" value="Ppx-GppA"/>
    <property type="match status" value="1"/>
</dbReference>
<feature type="region of interest" description="Disordered" evidence="1">
    <location>
        <begin position="270"/>
        <end position="295"/>
    </location>
</feature>
<feature type="domain" description="Ppx/GppA phosphatase N-terminal" evidence="2">
    <location>
        <begin position="17"/>
        <end position="91"/>
    </location>
</feature>
<feature type="compositionally biased region" description="Low complexity" evidence="1">
    <location>
        <begin position="272"/>
        <end position="288"/>
    </location>
</feature>
<dbReference type="EMBL" id="VICG01000003">
    <property type="protein sequence ID" value="KAA8574142.1"/>
    <property type="molecule type" value="Genomic_DNA"/>
</dbReference>
<dbReference type="InterPro" id="IPR050273">
    <property type="entry name" value="GppA/Ppx_hydrolase"/>
</dbReference>
<keyword evidence="5" id="KW-1185">Reference proteome</keyword>
<evidence type="ECO:0000313" key="4">
    <source>
        <dbReference type="EMBL" id="KAA8574142.1"/>
    </source>
</evidence>
<gene>
    <name evidence="4" type="ORF">EYC84_005660</name>
</gene>
<dbReference type="PANTHER" id="PTHR30005:SF0">
    <property type="entry name" value="RETROGRADE REGULATION PROTEIN 2"/>
    <property type="match status" value="1"/>
</dbReference>
<dbReference type="Pfam" id="PF23566">
    <property type="entry name" value="RTG2_C"/>
    <property type="match status" value="1"/>
</dbReference>
<feature type="compositionally biased region" description="Polar residues" evidence="1">
    <location>
        <begin position="232"/>
        <end position="242"/>
    </location>
</feature>
<dbReference type="SUPFAM" id="SSF53067">
    <property type="entry name" value="Actin-like ATPase domain"/>
    <property type="match status" value="1"/>
</dbReference>
<dbReference type="Proteomes" id="UP000322873">
    <property type="component" value="Unassembled WGS sequence"/>
</dbReference>